<accession>A0A9W6T7X3</accession>
<organism evidence="2 3">
    <name type="scientific">Phytophthora lilii</name>
    <dbReference type="NCBI Taxonomy" id="2077276"/>
    <lineage>
        <taxon>Eukaryota</taxon>
        <taxon>Sar</taxon>
        <taxon>Stramenopiles</taxon>
        <taxon>Oomycota</taxon>
        <taxon>Peronosporomycetes</taxon>
        <taxon>Peronosporales</taxon>
        <taxon>Peronosporaceae</taxon>
        <taxon>Phytophthora</taxon>
    </lineage>
</organism>
<dbReference type="EMBL" id="BSXW01000007">
    <property type="protein sequence ID" value="GMF09236.1"/>
    <property type="molecule type" value="Genomic_DNA"/>
</dbReference>
<evidence type="ECO:0000259" key="1">
    <source>
        <dbReference type="PROSITE" id="PS51886"/>
    </source>
</evidence>
<name>A0A9W6T7X3_9STRA</name>
<feature type="domain" description="TLDc" evidence="1">
    <location>
        <begin position="218"/>
        <end position="402"/>
    </location>
</feature>
<dbReference type="SMART" id="SM00584">
    <property type="entry name" value="TLDc"/>
    <property type="match status" value="1"/>
</dbReference>
<proteinExistence type="predicted"/>
<sequence>MIAHKVSESPPNLMPTRQAVLRGEDLWNVITLRLCCDAGVRVSEDEVPGDGGRGAVRSCGCGQSAGDCAAVHVLQGLHSLWELKQTWLELPLPAAAGELAAPCRRLGAAFYRLCLQQNEGGQAAGKGGKLQMKNFAQGGGQVLAQCARASSQAICRAMFCLFAADDKANAMTEHELSQLLFVCLVMAEDGEVEEVDPAADVAKALARAAMPPSAGSTQVSSDDFVRWIGAQVPLLYTIFMSWMVRKCFESLTKPSFEAPRLSHKSSILSRYDNKNAGSRPFRNTHLHWDLAVFGMFCDTEWKESSRYYGGNGCFLFRMAPEINMYRVSASGANENYMYLNSKGFALPRGLGMGGSPDKFRLFLSEDLDEHSYTTPKCLSFEAGRLSSSEQFVIDAMEVWGCGGEASELSQKAHRQETADLINRARKVDKAQFVGSDFDKEMFLGKTFGHGTDKARMADDEQ</sequence>
<dbReference type="PROSITE" id="PS51886">
    <property type="entry name" value="TLDC"/>
    <property type="match status" value="1"/>
</dbReference>
<keyword evidence="3" id="KW-1185">Reference proteome</keyword>
<dbReference type="InterPro" id="IPR006571">
    <property type="entry name" value="TLDc_dom"/>
</dbReference>
<dbReference type="AlphaFoldDB" id="A0A9W6T7X3"/>
<reference evidence="2" key="1">
    <citation type="submission" date="2023-04" db="EMBL/GenBank/DDBJ databases">
        <title>Phytophthora lilii NBRC 32176.</title>
        <authorList>
            <person name="Ichikawa N."/>
            <person name="Sato H."/>
            <person name="Tonouchi N."/>
        </authorList>
    </citation>
    <scope>NUCLEOTIDE SEQUENCE</scope>
    <source>
        <strain evidence="2">NBRC 32176</strain>
    </source>
</reference>
<dbReference type="PANTHER" id="PTHR23354">
    <property type="entry name" value="NUCLEOLAR PROTEIN 7/ESTROGEN RECEPTOR COACTIVATOR-RELATED"/>
    <property type="match status" value="1"/>
</dbReference>
<comment type="caution">
    <text evidence="2">The sequence shown here is derived from an EMBL/GenBank/DDBJ whole genome shotgun (WGS) entry which is preliminary data.</text>
</comment>
<evidence type="ECO:0000313" key="2">
    <source>
        <dbReference type="EMBL" id="GMF09236.1"/>
    </source>
</evidence>
<dbReference type="Pfam" id="PF07534">
    <property type="entry name" value="TLD"/>
    <property type="match status" value="1"/>
</dbReference>
<dbReference type="PANTHER" id="PTHR23354:SF108">
    <property type="entry name" value="RE10231P"/>
    <property type="match status" value="1"/>
</dbReference>
<protein>
    <submittedName>
        <fullName evidence="2">Unnamed protein product</fullName>
    </submittedName>
</protein>
<dbReference type="Proteomes" id="UP001165083">
    <property type="component" value="Unassembled WGS sequence"/>
</dbReference>
<evidence type="ECO:0000313" key="3">
    <source>
        <dbReference type="Proteomes" id="UP001165083"/>
    </source>
</evidence>
<dbReference type="OrthoDB" id="289228at2759"/>
<gene>
    <name evidence="2" type="ORF">Plil01_000015300</name>
</gene>